<organism evidence="7 8">
    <name type="scientific">Aspergillus clavatus (strain ATCC 1007 / CBS 513.65 / DSM 816 / NCTC 3887 / NRRL 1 / QM 1276 / 107)</name>
    <dbReference type="NCBI Taxonomy" id="344612"/>
    <lineage>
        <taxon>Eukaryota</taxon>
        <taxon>Fungi</taxon>
        <taxon>Dikarya</taxon>
        <taxon>Ascomycota</taxon>
        <taxon>Pezizomycotina</taxon>
        <taxon>Eurotiomycetes</taxon>
        <taxon>Eurotiomycetidae</taxon>
        <taxon>Eurotiales</taxon>
        <taxon>Aspergillaceae</taxon>
        <taxon>Aspergillus</taxon>
        <taxon>Aspergillus subgen. Fumigati</taxon>
    </lineage>
</organism>
<dbReference type="Gene3D" id="4.10.240.10">
    <property type="entry name" value="Zn(2)-C6 fungal-type DNA-binding domain"/>
    <property type="match status" value="1"/>
</dbReference>
<dbReference type="InterPro" id="IPR001138">
    <property type="entry name" value="Zn2Cys6_DnaBD"/>
</dbReference>
<dbReference type="AlphaFoldDB" id="A1CSD5"/>
<feature type="region of interest" description="Disordered" evidence="5">
    <location>
        <begin position="107"/>
        <end position="129"/>
    </location>
</feature>
<evidence type="ECO:0000259" key="6">
    <source>
        <dbReference type="PROSITE" id="PS50048"/>
    </source>
</evidence>
<dbReference type="EMBL" id="DS027059">
    <property type="protein sequence ID" value="EAW08556.1"/>
    <property type="molecule type" value="Genomic_DNA"/>
</dbReference>
<dbReference type="RefSeq" id="XP_001269982.1">
    <property type="nucleotide sequence ID" value="XM_001269981.1"/>
</dbReference>
<keyword evidence="1" id="KW-0805">Transcription regulation</keyword>
<evidence type="ECO:0000256" key="5">
    <source>
        <dbReference type="SAM" id="MobiDB-lite"/>
    </source>
</evidence>
<dbReference type="SMART" id="SM00066">
    <property type="entry name" value="GAL4"/>
    <property type="match status" value="1"/>
</dbReference>
<name>A1CSD5_ASPCL</name>
<gene>
    <name evidence="7" type="ORF">ACLA_032920</name>
</gene>
<dbReference type="InterPro" id="IPR036864">
    <property type="entry name" value="Zn2-C6_fun-type_DNA-bd_sf"/>
</dbReference>
<dbReference type="PANTHER" id="PTHR38111:SF2">
    <property type="entry name" value="FINGER DOMAIN PROTEIN, PUTATIVE (AFU_ORTHOLOGUE AFUA_1G01560)-RELATED"/>
    <property type="match status" value="1"/>
</dbReference>
<keyword evidence="3" id="KW-0804">Transcription</keyword>
<keyword evidence="8" id="KW-1185">Reference proteome</keyword>
<feature type="domain" description="Zn(2)-C6 fungal-type" evidence="6">
    <location>
        <begin position="33"/>
        <end position="64"/>
    </location>
</feature>
<dbReference type="Pfam" id="PF00172">
    <property type="entry name" value="Zn_clus"/>
    <property type="match status" value="1"/>
</dbReference>
<keyword evidence="4" id="KW-0539">Nucleus</keyword>
<evidence type="ECO:0000256" key="3">
    <source>
        <dbReference type="ARBA" id="ARBA00023163"/>
    </source>
</evidence>
<sequence>MSESERNQQQQDVPASSVIAKAGTRKKIRPTYSCLNCHKRKVKCDRVKPCGACCLRGTPSECEYGTSKRDRHYIQQSALIENLMQTCEDLKTQLAEARALANLPPLKEEDAASVSSPSSHSLARSEKTTFYEEDDRGEVVGPHITPSIKQPSSLLKELPSKESEELSSWKAYALSGEGRPDRVADQMSRSPSHDKKVLTDPALANSLIELFVERLIDNFSPQPAEVYGGTIALREASGMRVFSPLLCSAFEAACLTFAGRRHQIREVETVGHARYVRVLRLLQTALNDPKQSKSTEVLVVVLLFTIIEVIPVLPSYAFQAAERYQAFKQSSKDSLLNHQLGGLQLLQSRTPYRHRYGIERSLYVDLRLYWVTAALVKRKPTFLASKEWLTVPWPGDAPSKDIQHRLLDIAVDIPAYLAQVDEFADALKSGTTSSSELVSIQSSIWERAAELHSRLRLWKSMFADTDPHGQPWEESNTNSESDFPIFRCRNPTTMEVVTAQLLMYPNAMAATCMTYYWALDLIISTPDSGLASMLSPQERYQRACNICRSMKYYCESVPGYLVSRIMFVLRTAFDAFSDGMIEKQFAADVFRYIGDKFQFAVFSNHCASSSVKS</sequence>
<dbReference type="GO" id="GO:0000981">
    <property type="term" value="F:DNA-binding transcription factor activity, RNA polymerase II-specific"/>
    <property type="evidence" value="ECO:0007669"/>
    <property type="project" value="InterPro"/>
</dbReference>
<dbReference type="GO" id="GO:0008270">
    <property type="term" value="F:zinc ion binding"/>
    <property type="evidence" value="ECO:0007669"/>
    <property type="project" value="InterPro"/>
</dbReference>
<dbReference type="STRING" id="344612.A1CSD5"/>
<dbReference type="PROSITE" id="PS50048">
    <property type="entry name" value="ZN2_CY6_FUNGAL_2"/>
    <property type="match status" value="1"/>
</dbReference>
<dbReference type="PANTHER" id="PTHR38111">
    <property type="entry name" value="ZN(2)-C6 FUNGAL-TYPE DOMAIN-CONTAINING PROTEIN-RELATED"/>
    <property type="match status" value="1"/>
</dbReference>
<dbReference type="KEGG" id="act:ACLA_032920"/>
<dbReference type="VEuPathDB" id="FungiDB:ACLA_032920"/>
<evidence type="ECO:0000256" key="1">
    <source>
        <dbReference type="ARBA" id="ARBA00023015"/>
    </source>
</evidence>
<dbReference type="InterPro" id="IPR053178">
    <property type="entry name" value="Osmoadaptation_assoc"/>
</dbReference>
<dbReference type="CDD" id="cd00067">
    <property type="entry name" value="GAL4"/>
    <property type="match status" value="1"/>
</dbReference>
<evidence type="ECO:0000256" key="4">
    <source>
        <dbReference type="ARBA" id="ARBA00023242"/>
    </source>
</evidence>
<dbReference type="GeneID" id="4700687"/>
<dbReference type="HOGENOM" id="CLU_030349_0_0_1"/>
<feature type="compositionally biased region" description="Low complexity" evidence="5">
    <location>
        <begin position="112"/>
        <end position="122"/>
    </location>
</feature>
<proteinExistence type="predicted"/>
<dbReference type="SUPFAM" id="SSF57701">
    <property type="entry name" value="Zn2/Cys6 DNA-binding domain"/>
    <property type="match status" value="1"/>
</dbReference>
<evidence type="ECO:0000313" key="8">
    <source>
        <dbReference type="Proteomes" id="UP000006701"/>
    </source>
</evidence>
<dbReference type="eggNOG" id="ENOG502SQ00">
    <property type="taxonomic scope" value="Eukaryota"/>
</dbReference>
<accession>A1CSD5</accession>
<dbReference type="OrthoDB" id="5344325at2759"/>
<dbReference type="Proteomes" id="UP000006701">
    <property type="component" value="Unassembled WGS sequence"/>
</dbReference>
<evidence type="ECO:0000256" key="2">
    <source>
        <dbReference type="ARBA" id="ARBA00023125"/>
    </source>
</evidence>
<evidence type="ECO:0000313" key="7">
    <source>
        <dbReference type="EMBL" id="EAW08556.1"/>
    </source>
</evidence>
<dbReference type="PROSITE" id="PS00463">
    <property type="entry name" value="ZN2_CY6_FUNGAL_1"/>
    <property type="match status" value="1"/>
</dbReference>
<reference evidence="7 8" key="1">
    <citation type="journal article" date="2008" name="PLoS Genet.">
        <title>Genomic islands in the pathogenic filamentous fungus Aspergillus fumigatus.</title>
        <authorList>
            <person name="Fedorova N.D."/>
            <person name="Khaldi N."/>
            <person name="Joardar V.S."/>
            <person name="Maiti R."/>
            <person name="Amedeo P."/>
            <person name="Anderson M.J."/>
            <person name="Crabtree J."/>
            <person name="Silva J.C."/>
            <person name="Badger J.H."/>
            <person name="Albarraq A."/>
            <person name="Angiuoli S."/>
            <person name="Bussey H."/>
            <person name="Bowyer P."/>
            <person name="Cotty P.J."/>
            <person name="Dyer P.S."/>
            <person name="Egan A."/>
            <person name="Galens K."/>
            <person name="Fraser-Liggett C.M."/>
            <person name="Haas B.J."/>
            <person name="Inman J.M."/>
            <person name="Kent R."/>
            <person name="Lemieux S."/>
            <person name="Malavazi I."/>
            <person name="Orvis J."/>
            <person name="Roemer T."/>
            <person name="Ronning C.M."/>
            <person name="Sundaram J.P."/>
            <person name="Sutton G."/>
            <person name="Turner G."/>
            <person name="Venter J.C."/>
            <person name="White O.R."/>
            <person name="Whitty B.R."/>
            <person name="Youngman P."/>
            <person name="Wolfe K.H."/>
            <person name="Goldman G.H."/>
            <person name="Wortman J.R."/>
            <person name="Jiang B."/>
            <person name="Denning D.W."/>
            <person name="Nierman W.C."/>
        </authorList>
    </citation>
    <scope>NUCLEOTIDE SEQUENCE [LARGE SCALE GENOMIC DNA]</scope>
    <source>
        <strain evidence="8">ATCC 1007 / CBS 513.65 / DSM 816 / NCTC 3887 / NRRL 1</strain>
    </source>
</reference>
<dbReference type="OMA" id="ICRSMKY"/>
<dbReference type="GO" id="GO:0003677">
    <property type="term" value="F:DNA binding"/>
    <property type="evidence" value="ECO:0007669"/>
    <property type="project" value="UniProtKB-KW"/>
</dbReference>
<keyword evidence="2" id="KW-0238">DNA-binding</keyword>
<protein>
    <submittedName>
        <fullName evidence="7">C6 finger domain protein, putative</fullName>
    </submittedName>
</protein>